<dbReference type="Gene3D" id="3.40.50.261">
    <property type="entry name" value="Succinyl-CoA synthetase domains"/>
    <property type="match status" value="2"/>
</dbReference>
<dbReference type="InterPro" id="IPR036291">
    <property type="entry name" value="NAD(P)-bd_dom_sf"/>
</dbReference>
<dbReference type="InterPro" id="IPR017440">
    <property type="entry name" value="Cit_synth/succinyl-CoA_lig_AS"/>
</dbReference>
<dbReference type="PANTHER" id="PTHR11117">
    <property type="entry name" value="SUCCINYL-COA LIGASE SUBUNIT ALPHA"/>
    <property type="match status" value="1"/>
</dbReference>
<dbReference type="GO" id="GO:0005739">
    <property type="term" value="C:mitochondrion"/>
    <property type="evidence" value="ECO:0007669"/>
    <property type="project" value="TreeGrafter"/>
</dbReference>
<dbReference type="InterPro" id="IPR017866">
    <property type="entry name" value="Succ-CoA_synthase_bsu_CS"/>
</dbReference>
<dbReference type="Gene3D" id="3.40.50.720">
    <property type="entry name" value="NAD(P)-binding Rossmann-like Domain"/>
    <property type="match status" value="1"/>
</dbReference>
<comment type="caution">
    <text evidence="5">The sequence shown here is derived from an EMBL/GenBank/DDBJ whole genome shotgun (WGS) entry which is preliminary data.</text>
</comment>
<feature type="domain" description="CoA-binding" evidence="4">
    <location>
        <begin position="44"/>
        <end position="140"/>
    </location>
</feature>
<dbReference type="FunFam" id="3.40.50.261:FF:000001">
    <property type="entry name" value="Succinate--CoA ligase [ADP-forming] subunit beta"/>
    <property type="match status" value="1"/>
</dbReference>
<dbReference type="GO" id="GO:0016740">
    <property type="term" value="F:transferase activity"/>
    <property type="evidence" value="ECO:0007669"/>
    <property type="project" value="UniProtKB-KW"/>
</dbReference>
<dbReference type="GO" id="GO:0005524">
    <property type="term" value="F:ATP binding"/>
    <property type="evidence" value="ECO:0007669"/>
    <property type="project" value="InterPro"/>
</dbReference>
<dbReference type="GO" id="GO:0006099">
    <property type="term" value="P:tricarboxylic acid cycle"/>
    <property type="evidence" value="ECO:0007669"/>
    <property type="project" value="UniProtKB-UniPathway"/>
</dbReference>
<evidence type="ECO:0000256" key="2">
    <source>
        <dbReference type="ARBA" id="ARBA00022679"/>
    </source>
</evidence>
<keyword evidence="2" id="KW-0808">Transferase</keyword>
<dbReference type="PROSITE" id="PS01217">
    <property type="entry name" value="SUCCINYL_COA_LIG_3"/>
    <property type="match status" value="1"/>
</dbReference>
<dbReference type="GO" id="GO:0004776">
    <property type="term" value="F:succinate-CoA ligase (GDP-forming) activity"/>
    <property type="evidence" value="ECO:0007669"/>
    <property type="project" value="TreeGrafter"/>
</dbReference>
<sequence>MATRTTLGSLWRRSRTPLAQGGNRCLSVSVSRHHVYDNTIANLNIGKDTRVIYQGFTGKVATVNAEDTIAYGTNVVGGVSPGKGGQEHLGLPVFNTVREAMEQLNPDATSVFVPAQFAAAAIIEAIEAEIPLVVSVAEHIPVHDMLCVHDVLRTQSKTRLVGPNCPGIIAPHQCRIGIMPHKQYMRGSIGIVSKSGTLSYEAVGSTSLAGLGQSLVIGMGGDMMPGTTLVDGLKLFFDHPETEGIIVIGEIGGEAELRAAEAIQQYRRATKSPKPIIAMVAGNTAPKGRTMGHAGAFLEPGDVTAEAKAKALADSGAIVVPHPGVMGEVMSKLLSSSYMRQDVIADDTGTSVYWVYGNSMVTFEESYRALADVLASSAQNRGAKRILKFQPFEGGKDTATFNKGLKSGIRIIQMLEEGEDSSSRLLGHRLKTKQTSGDGIPVEELFVAEFEDCKYWYLAIALDRENYSPAVLISRSGGLSIEDTANSQSGCVKRFHFNFTKGITSDLLSRIQAGVNATPVETEKLGDILTRLWNLFVSKDATLLEINPLACSAEGEFKCINAKFTVDDASQRRQPELFAHIQADVPDELEAQKHGLVYIKMEGNIGIIVNGAGLAMATNDAIAYHGGASANFLDAGGQATKETIEKAFEIILRNHQVKVILINIYGGIIKCDMIAESIIGAAKDLGPLRVPLVVRLQGTNSTKGLRILEDVKLGFCIESGFGEAARKAVELANEALEKADQGNPNRLLMWRLKSSYIEDDDGRVRLALFGCEVL</sequence>
<accession>A0A8H4JWT0</accession>
<dbReference type="Proteomes" id="UP000536711">
    <property type="component" value="Unassembled WGS sequence"/>
</dbReference>
<dbReference type="SUPFAM" id="SSF51735">
    <property type="entry name" value="NAD(P)-binding Rossmann-fold domains"/>
    <property type="match status" value="1"/>
</dbReference>
<dbReference type="OrthoDB" id="1664372at2759"/>
<comment type="pathway">
    <text evidence="1">Carbohydrate metabolism; tricarboxylic acid cycle; succinate from succinyl-CoA (ligase route): step 1/1.</text>
</comment>
<dbReference type="Pfam" id="PF00549">
    <property type="entry name" value="Ligase_CoA"/>
    <property type="match status" value="2"/>
</dbReference>
<dbReference type="PRINTS" id="PR01798">
    <property type="entry name" value="SCOASYNTHASE"/>
</dbReference>
<dbReference type="InterPro" id="IPR013815">
    <property type="entry name" value="ATP_grasp_subdomain_1"/>
</dbReference>
<protein>
    <submittedName>
        <fullName evidence="5">Succinyl- synthetase alpha subunit</fullName>
    </submittedName>
</protein>
<evidence type="ECO:0000313" key="6">
    <source>
        <dbReference type="Proteomes" id="UP000536711"/>
    </source>
</evidence>
<dbReference type="Gene3D" id="3.30.1490.20">
    <property type="entry name" value="ATP-grasp fold, A domain"/>
    <property type="match status" value="1"/>
</dbReference>
<dbReference type="Gene3D" id="3.30.470.20">
    <property type="entry name" value="ATP-grasp fold, B domain"/>
    <property type="match status" value="1"/>
</dbReference>
<dbReference type="SUPFAM" id="SSF52210">
    <property type="entry name" value="Succinyl-CoA synthetase domains"/>
    <property type="match status" value="2"/>
</dbReference>
<proteinExistence type="predicted"/>
<evidence type="ECO:0000259" key="4">
    <source>
        <dbReference type="SMART" id="SM00881"/>
    </source>
</evidence>
<organism evidence="5 6">
    <name type="scientific">Fusarium acutatum</name>
    <dbReference type="NCBI Taxonomy" id="78861"/>
    <lineage>
        <taxon>Eukaryota</taxon>
        <taxon>Fungi</taxon>
        <taxon>Dikarya</taxon>
        <taxon>Ascomycota</taxon>
        <taxon>Pezizomycotina</taxon>
        <taxon>Sordariomycetes</taxon>
        <taxon>Hypocreomycetidae</taxon>
        <taxon>Hypocreales</taxon>
        <taxon>Nectriaceae</taxon>
        <taxon>Fusarium</taxon>
        <taxon>Fusarium fujikuroi species complex</taxon>
    </lineage>
</organism>
<dbReference type="InterPro" id="IPR016102">
    <property type="entry name" value="Succinyl-CoA_synth-like"/>
</dbReference>
<keyword evidence="3" id="KW-0547">Nucleotide-binding</keyword>
<dbReference type="PROSITE" id="PS01216">
    <property type="entry name" value="SUCCINYL_COA_LIG_1"/>
    <property type="match status" value="1"/>
</dbReference>
<reference evidence="5 6" key="1">
    <citation type="submission" date="2020-01" db="EMBL/GenBank/DDBJ databases">
        <title>Identification and distribution of gene clusters putatively required for synthesis of sphingolipid metabolism inhibitors in phylogenetically diverse species of the filamentous fungus Fusarium.</title>
        <authorList>
            <person name="Kim H.-S."/>
            <person name="Busman M."/>
            <person name="Brown D.W."/>
            <person name="Divon H."/>
            <person name="Uhlig S."/>
            <person name="Proctor R.H."/>
        </authorList>
    </citation>
    <scope>NUCLEOTIDE SEQUENCE [LARGE SCALE GENOMIC DNA]</scope>
    <source>
        <strain evidence="5 6">NRRL 13308</strain>
    </source>
</reference>
<evidence type="ECO:0000313" key="5">
    <source>
        <dbReference type="EMBL" id="KAF4439496.1"/>
    </source>
</evidence>
<dbReference type="NCBIfam" id="NF004230">
    <property type="entry name" value="PRK05678.1"/>
    <property type="match status" value="1"/>
</dbReference>
<dbReference type="UniPathway" id="UPA00223">
    <property type="reaction ID" value="UER00999"/>
</dbReference>
<dbReference type="SMART" id="SM00881">
    <property type="entry name" value="CoA_binding"/>
    <property type="match status" value="1"/>
</dbReference>
<dbReference type="InterPro" id="IPR003781">
    <property type="entry name" value="CoA-bd"/>
</dbReference>
<dbReference type="FunFam" id="3.40.50.720:FF:000340">
    <property type="entry name" value="Succinyl-CoA synthetase subunit alpha"/>
    <property type="match status" value="1"/>
</dbReference>
<dbReference type="PROSITE" id="PS00399">
    <property type="entry name" value="SUCCINYL_COA_LIG_2"/>
    <property type="match status" value="1"/>
</dbReference>
<dbReference type="Pfam" id="PF02629">
    <property type="entry name" value="CoA_binding"/>
    <property type="match status" value="1"/>
</dbReference>
<dbReference type="InterPro" id="IPR005811">
    <property type="entry name" value="SUCC_ACL_C"/>
</dbReference>
<dbReference type="InterPro" id="IPR013650">
    <property type="entry name" value="ATP-grasp_succ-CoA_synth-type"/>
</dbReference>
<dbReference type="Pfam" id="PF08442">
    <property type="entry name" value="ATP-grasp_2"/>
    <property type="match status" value="1"/>
</dbReference>
<evidence type="ECO:0000256" key="1">
    <source>
        <dbReference type="ARBA" id="ARBA00005064"/>
    </source>
</evidence>
<dbReference type="PANTHER" id="PTHR11117:SF6">
    <property type="entry name" value="SYNTHETASE SUBUNIT ALPHA, PUTATIVE (AFU_ORTHOLOGUE AFUA_1G10830)-RELATED"/>
    <property type="match status" value="1"/>
</dbReference>
<evidence type="ECO:0000256" key="3">
    <source>
        <dbReference type="ARBA" id="ARBA00022741"/>
    </source>
</evidence>
<name>A0A8H4JWT0_9HYPO</name>
<dbReference type="EMBL" id="JAADJF010000092">
    <property type="protein sequence ID" value="KAF4439496.1"/>
    <property type="molecule type" value="Genomic_DNA"/>
</dbReference>
<dbReference type="InterPro" id="IPR033847">
    <property type="entry name" value="Citrt_syn/SCS-alpha_CS"/>
</dbReference>
<gene>
    <name evidence="5" type="ORF">FACUT_4052</name>
</gene>
<dbReference type="SUPFAM" id="SSF56059">
    <property type="entry name" value="Glutathione synthetase ATP-binding domain-like"/>
    <property type="match status" value="1"/>
</dbReference>
<dbReference type="AlphaFoldDB" id="A0A8H4JWT0"/>
<keyword evidence="6" id="KW-1185">Reference proteome</keyword>
<dbReference type="GO" id="GO:0004775">
    <property type="term" value="F:succinate-CoA ligase (ADP-forming) activity"/>
    <property type="evidence" value="ECO:0007669"/>
    <property type="project" value="TreeGrafter"/>
</dbReference>
<dbReference type="GO" id="GO:0009361">
    <property type="term" value="C:succinate-CoA ligase complex (ADP-forming)"/>
    <property type="evidence" value="ECO:0007669"/>
    <property type="project" value="TreeGrafter"/>
</dbReference>